<dbReference type="InterPro" id="IPR024020">
    <property type="entry name" value="Anit_sigma_mycothiol_RsrA"/>
</dbReference>
<evidence type="ECO:0000313" key="2">
    <source>
        <dbReference type="EMBL" id="MVA76073.1"/>
    </source>
</evidence>
<proteinExistence type="predicted"/>
<reference evidence="2 3" key="1">
    <citation type="submission" date="2019-12" db="EMBL/GenBank/DDBJ databases">
        <title>Auraticoccus cholistani sp. nov., an actinomycete isolated from soil of Cholistan desert.</title>
        <authorList>
            <person name="Cheema M.T."/>
        </authorList>
    </citation>
    <scope>NUCLEOTIDE SEQUENCE [LARGE SCALE GENOMIC DNA]</scope>
    <source>
        <strain evidence="2 3">F435</strain>
    </source>
</reference>
<dbReference type="InterPro" id="IPR027383">
    <property type="entry name" value="Znf_put"/>
</dbReference>
<accession>A0A6A9UTC6</accession>
<dbReference type="AlphaFoldDB" id="A0A6A9UTC6"/>
<name>A0A6A9UTC6_9ACTN</name>
<organism evidence="2 3">
    <name type="scientific">Auraticoccus cholistanensis</name>
    <dbReference type="NCBI Taxonomy" id="2656650"/>
    <lineage>
        <taxon>Bacteria</taxon>
        <taxon>Bacillati</taxon>
        <taxon>Actinomycetota</taxon>
        <taxon>Actinomycetes</taxon>
        <taxon>Propionibacteriales</taxon>
        <taxon>Propionibacteriaceae</taxon>
        <taxon>Auraticoccus</taxon>
    </lineage>
</organism>
<feature type="domain" description="Putative zinc-finger" evidence="1">
    <location>
        <begin position="25"/>
        <end position="58"/>
    </location>
</feature>
<gene>
    <name evidence="2" type="ORF">GC722_08565</name>
</gene>
<dbReference type="EMBL" id="WPCU01000005">
    <property type="protein sequence ID" value="MVA76073.1"/>
    <property type="molecule type" value="Genomic_DNA"/>
</dbReference>
<dbReference type="Proteomes" id="UP000435304">
    <property type="component" value="Unassembled WGS sequence"/>
</dbReference>
<keyword evidence="3" id="KW-1185">Reference proteome</keyword>
<comment type="caution">
    <text evidence="2">The sequence shown here is derived from an EMBL/GenBank/DDBJ whole genome shotgun (WGS) entry which is preliminary data.</text>
</comment>
<protein>
    <submittedName>
        <fullName evidence="2">Mycothiol system anti-sigma-R factor</fullName>
    </submittedName>
</protein>
<sequence length="101" mass="11239">MTGHAHQHVEHTFSALVGEDGEVHCAEVLQRVNVFIDHEIDEASADTIRQHLAACEPCLDQFDVAEAVKQLVRRCCLGEQAPDSLRLKVLRVVADQADEPR</sequence>
<dbReference type="Pfam" id="PF13490">
    <property type="entry name" value="zf-HC2"/>
    <property type="match status" value="1"/>
</dbReference>
<dbReference type="RefSeq" id="WP_156609519.1">
    <property type="nucleotide sequence ID" value="NZ_WPCU01000005.1"/>
</dbReference>
<dbReference type="NCBIfam" id="TIGR03988">
    <property type="entry name" value="antisig_RsrA"/>
    <property type="match status" value="1"/>
</dbReference>
<evidence type="ECO:0000259" key="1">
    <source>
        <dbReference type="Pfam" id="PF13490"/>
    </source>
</evidence>
<evidence type="ECO:0000313" key="3">
    <source>
        <dbReference type="Proteomes" id="UP000435304"/>
    </source>
</evidence>